<evidence type="ECO:0000313" key="2">
    <source>
        <dbReference type="Proteomes" id="UP001056120"/>
    </source>
</evidence>
<keyword evidence="2" id="KW-1185">Reference proteome</keyword>
<sequence length="102" mass="12077">MYALNLEEYDIAKQLRNKLNEETDNFVGFNQSIIRYTPISDPDSKGYFDLMINVCHAKYSTALLKEKDEIITQVMAQGRQLYHWCETKIEIRVQKYYICLSI</sequence>
<proteinExistence type="predicted"/>
<evidence type="ECO:0000313" key="1">
    <source>
        <dbReference type="EMBL" id="KAI3801632.1"/>
    </source>
</evidence>
<protein>
    <submittedName>
        <fullName evidence="1">Uncharacterized protein</fullName>
    </submittedName>
</protein>
<organism evidence="1 2">
    <name type="scientific">Smallanthus sonchifolius</name>
    <dbReference type="NCBI Taxonomy" id="185202"/>
    <lineage>
        <taxon>Eukaryota</taxon>
        <taxon>Viridiplantae</taxon>
        <taxon>Streptophyta</taxon>
        <taxon>Embryophyta</taxon>
        <taxon>Tracheophyta</taxon>
        <taxon>Spermatophyta</taxon>
        <taxon>Magnoliopsida</taxon>
        <taxon>eudicotyledons</taxon>
        <taxon>Gunneridae</taxon>
        <taxon>Pentapetalae</taxon>
        <taxon>asterids</taxon>
        <taxon>campanulids</taxon>
        <taxon>Asterales</taxon>
        <taxon>Asteraceae</taxon>
        <taxon>Asteroideae</taxon>
        <taxon>Heliantheae alliance</taxon>
        <taxon>Millerieae</taxon>
        <taxon>Smallanthus</taxon>
    </lineage>
</organism>
<reference evidence="1 2" key="2">
    <citation type="journal article" date="2022" name="Mol. Ecol. Resour.">
        <title>The genomes of chicory, endive, great burdock and yacon provide insights into Asteraceae paleo-polyploidization history and plant inulin production.</title>
        <authorList>
            <person name="Fan W."/>
            <person name="Wang S."/>
            <person name="Wang H."/>
            <person name="Wang A."/>
            <person name="Jiang F."/>
            <person name="Liu H."/>
            <person name="Zhao H."/>
            <person name="Xu D."/>
            <person name="Zhang Y."/>
        </authorList>
    </citation>
    <scope>NUCLEOTIDE SEQUENCE [LARGE SCALE GENOMIC DNA]</scope>
    <source>
        <strain evidence="2">cv. Yunnan</strain>
        <tissue evidence="1">Leaves</tissue>
    </source>
</reference>
<reference evidence="2" key="1">
    <citation type="journal article" date="2022" name="Mol. Ecol. Resour.">
        <title>The genomes of chicory, endive, great burdock and yacon provide insights into Asteraceae palaeo-polyploidization history and plant inulin production.</title>
        <authorList>
            <person name="Fan W."/>
            <person name="Wang S."/>
            <person name="Wang H."/>
            <person name="Wang A."/>
            <person name="Jiang F."/>
            <person name="Liu H."/>
            <person name="Zhao H."/>
            <person name="Xu D."/>
            <person name="Zhang Y."/>
        </authorList>
    </citation>
    <scope>NUCLEOTIDE SEQUENCE [LARGE SCALE GENOMIC DNA]</scope>
    <source>
        <strain evidence="2">cv. Yunnan</strain>
    </source>
</reference>
<comment type="caution">
    <text evidence="1">The sequence shown here is derived from an EMBL/GenBank/DDBJ whole genome shotgun (WGS) entry which is preliminary data.</text>
</comment>
<dbReference type="Proteomes" id="UP001056120">
    <property type="component" value="Linkage Group LG10"/>
</dbReference>
<accession>A0ACB9I1G0</accession>
<gene>
    <name evidence="1" type="ORF">L1987_29741</name>
</gene>
<name>A0ACB9I1G0_9ASTR</name>
<dbReference type="EMBL" id="CM042027">
    <property type="protein sequence ID" value="KAI3801632.1"/>
    <property type="molecule type" value="Genomic_DNA"/>
</dbReference>